<dbReference type="SMART" id="SM00326">
    <property type="entry name" value="SH3"/>
    <property type="match status" value="1"/>
</dbReference>
<reference evidence="6" key="2">
    <citation type="submission" date="2015-01" db="EMBL/GenBank/DDBJ databases">
        <title>Evolutionary Origins and Diversification of the Mycorrhizal Mutualists.</title>
        <authorList>
            <consortium name="DOE Joint Genome Institute"/>
            <consortium name="Mycorrhizal Genomics Consortium"/>
            <person name="Kohler A."/>
            <person name="Kuo A."/>
            <person name="Nagy L.G."/>
            <person name="Floudas D."/>
            <person name="Copeland A."/>
            <person name="Barry K.W."/>
            <person name="Cichocki N."/>
            <person name="Veneault-Fourrey C."/>
            <person name="LaButti K."/>
            <person name="Lindquist E.A."/>
            <person name="Lipzen A."/>
            <person name="Lundell T."/>
            <person name="Morin E."/>
            <person name="Murat C."/>
            <person name="Riley R."/>
            <person name="Ohm R."/>
            <person name="Sun H."/>
            <person name="Tunlid A."/>
            <person name="Henrissat B."/>
            <person name="Grigoriev I.V."/>
            <person name="Hibbett D.S."/>
            <person name="Martin F."/>
        </authorList>
    </citation>
    <scope>NUCLEOTIDE SEQUENCE [LARGE SCALE GENOMIC DNA]</scope>
    <source>
        <strain evidence="6">441</strain>
    </source>
</reference>
<dbReference type="STRING" id="765257.A0A0D0A6M2"/>
<dbReference type="AlphaFoldDB" id="A0A0D0A6M2"/>
<feature type="region of interest" description="Disordered" evidence="3">
    <location>
        <begin position="25"/>
        <end position="50"/>
    </location>
</feature>
<dbReference type="SUPFAM" id="SSF50044">
    <property type="entry name" value="SH3-domain"/>
    <property type="match status" value="1"/>
</dbReference>
<keyword evidence="6" id="KW-1185">Reference proteome</keyword>
<organism evidence="5 6">
    <name type="scientific">Pisolithus microcarpus 441</name>
    <dbReference type="NCBI Taxonomy" id="765257"/>
    <lineage>
        <taxon>Eukaryota</taxon>
        <taxon>Fungi</taxon>
        <taxon>Dikarya</taxon>
        <taxon>Basidiomycota</taxon>
        <taxon>Agaricomycotina</taxon>
        <taxon>Agaricomycetes</taxon>
        <taxon>Agaricomycetidae</taxon>
        <taxon>Boletales</taxon>
        <taxon>Sclerodermatineae</taxon>
        <taxon>Pisolithaceae</taxon>
        <taxon>Pisolithus</taxon>
    </lineage>
</organism>
<dbReference type="HOGENOM" id="CLU_115967_0_0_1"/>
<dbReference type="PROSITE" id="PS50002">
    <property type="entry name" value="SH3"/>
    <property type="match status" value="1"/>
</dbReference>
<evidence type="ECO:0000313" key="6">
    <source>
        <dbReference type="Proteomes" id="UP000054018"/>
    </source>
</evidence>
<keyword evidence="1 2" id="KW-0728">SH3 domain</keyword>
<accession>A0A0D0A6M2</accession>
<evidence type="ECO:0000313" key="5">
    <source>
        <dbReference type="EMBL" id="KIK30052.1"/>
    </source>
</evidence>
<dbReference type="Proteomes" id="UP000054018">
    <property type="component" value="Unassembled WGS sequence"/>
</dbReference>
<dbReference type="PRINTS" id="PR00452">
    <property type="entry name" value="SH3DOMAIN"/>
</dbReference>
<evidence type="ECO:0000256" key="2">
    <source>
        <dbReference type="PROSITE-ProRule" id="PRU00192"/>
    </source>
</evidence>
<sequence>MPAAPARGPRQALRIDTSCLVLHQPSALDDPSSDTSPSNLTSSGSTPSTGTSDWAICHVVCKYDFESPDPDQLCFSKDEVLAVVKQEDTGWWAAMRPEGDRIGWIPSSFVEPLPEWKLDEMVLERDPDIPPVLDDERETDVYPHIEGDELWLPFQDMKVRLPGSCTISAVQRYTGTVHANYRSR</sequence>
<dbReference type="CDD" id="cd00174">
    <property type="entry name" value="SH3"/>
    <property type="match status" value="1"/>
</dbReference>
<evidence type="ECO:0000256" key="1">
    <source>
        <dbReference type="ARBA" id="ARBA00022443"/>
    </source>
</evidence>
<dbReference type="Pfam" id="PF00018">
    <property type="entry name" value="SH3_1"/>
    <property type="match status" value="1"/>
</dbReference>
<gene>
    <name evidence="5" type="ORF">PISMIDRAFT_382861</name>
</gene>
<evidence type="ECO:0000259" key="4">
    <source>
        <dbReference type="PROSITE" id="PS50002"/>
    </source>
</evidence>
<dbReference type="InterPro" id="IPR001452">
    <property type="entry name" value="SH3_domain"/>
</dbReference>
<reference evidence="5 6" key="1">
    <citation type="submission" date="2014-04" db="EMBL/GenBank/DDBJ databases">
        <authorList>
            <consortium name="DOE Joint Genome Institute"/>
            <person name="Kuo A."/>
            <person name="Kohler A."/>
            <person name="Costa M.D."/>
            <person name="Nagy L.G."/>
            <person name="Floudas D."/>
            <person name="Copeland A."/>
            <person name="Barry K.W."/>
            <person name="Cichocki N."/>
            <person name="Veneault-Fourrey C."/>
            <person name="LaButti K."/>
            <person name="Lindquist E.A."/>
            <person name="Lipzen A."/>
            <person name="Lundell T."/>
            <person name="Morin E."/>
            <person name="Murat C."/>
            <person name="Sun H."/>
            <person name="Tunlid A."/>
            <person name="Henrissat B."/>
            <person name="Grigoriev I.V."/>
            <person name="Hibbett D.S."/>
            <person name="Martin F."/>
            <person name="Nordberg H.P."/>
            <person name="Cantor M.N."/>
            <person name="Hua S.X."/>
        </authorList>
    </citation>
    <scope>NUCLEOTIDE SEQUENCE [LARGE SCALE GENOMIC DNA]</scope>
    <source>
        <strain evidence="5 6">441</strain>
    </source>
</reference>
<dbReference type="Gene3D" id="2.30.30.40">
    <property type="entry name" value="SH3 Domains"/>
    <property type="match status" value="1"/>
</dbReference>
<name>A0A0D0A6M2_9AGAM</name>
<proteinExistence type="predicted"/>
<protein>
    <recommendedName>
        <fullName evidence="4">SH3 domain-containing protein</fullName>
    </recommendedName>
</protein>
<dbReference type="InterPro" id="IPR036028">
    <property type="entry name" value="SH3-like_dom_sf"/>
</dbReference>
<evidence type="ECO:0000256" key="3">
    <source>
        <dbReference type="SAM" id="MobiDB-lite"/>
    </source>
</evidence>
<dbReference type="EMBL" id="KN833687">
    <property type="protein sequence ID" value="KIK30052.1"/>
    <property type="molecule type" value="Genomic_DNA"/>
</dbReference>
<dbReference type="OrthoDB" id="10255964at2759"/>
<feature type="domain" description="SH3" evidence="4">
    <location>
        <begin position="54"/>
        <end position="115"/>
    </location>
</feature>